<dbReference type="EMBL" id="JAELYA010000001">
    <property type="protein sequence ID" value="MBO3274029.1"/>
    <property type="molecule type" value="Genomic_DNA"/>
</dbReference>
<gene>
    <name evidence="1" type="ORF">JFY56_02175</name>
</gene>
<evidence type="ECO:0000313" key="1">
    <source>
        <dbReference type="EMBL" id="MBO3274029.1"/>
    </source>
</evidence>
<evidence type="ECO:0008006" key="3">
    <source>
        <dbReference type="Google" id="ProtNLM"/>
    </source>
</evidence>
<reference evidence="1 2" key="1">
    <citation type="submission" date="2020-12" db="EMBL/GenBank/DDBJ databases">
        <title>Pseudomonas schmalbachii sp. nov. isolated from millipede gut.</title>
        <authorList>
            <person name="Shelomi M."/>
        </authorList>
    </citation>
    <scope>NUCLEOTIDE SEQUENCE [LARGE SCALE GENOMIC DNA]</scope>
    <source>
        <strain evidence="1 2">Milli4</strain>
    </source>
</reference>
<comment type="caution">
    <text evidence="1">The sequence shown here is derived from an EMBL/GenBank/DDBJ whole genome shotgun (WGS) entry which is preliminary data.</text>
</comment>
<evidence type="ECO:0000313" key="2">
    <source>
        <dbReference type="Proteomes" id="UP000669060"/>
    </source>
</evidence>
<dbReference type="Proteomes" id="UP000669060">
    <property type="component" value="Unassembled WGS sequence"/>
</dbReference>
<keyword evidence="2" id="KW-1185">Reference proteome</keyword>
<organism evidence="1 2">
    <name type="scientific">Pseudomonas schmalbachii</name>
    <dbReference type="NCBI Taxonomy" id="2816993"/>
    <lineage>
        <taxon>Bacteria</taxon>
        <taxon>Pseudomonadati</taxon>
        <taxon>Pseudomonadota</taxon>
        <taxon>Gammaproteobacteria</taxon>
        <taxon>Pseudomonadales</taxon>
        <taxon>Pseudomonadaceae</taxon>
        <taxon>Pseudomonas</taxon>
    </lineage>
</organism>
<name>A0ABS3TK48_9PSED</name>
<proteinExistence type="predicted"/>
<accession>A0ABS3TK48</accession>
<protein>
    <recommendedName>
        <fullName evidence="3">Type III secretion protein</fullName>
    </recommendedName>
</protein>
<dbReference type="RefSeq" id="WP_208311836.1">
    <property type="nucleotide sequence ID" value="NZ_JAELYA010000001.1"/>
</dbReference>
<sequence length="113" mass="12582">MNQALHLPSSPADCLPADLQCRPDGWGARPEDAHHSALFDIQAEAEADILCRLLNLFALQGYLPAEVHAHQEDGWIQVRLRLHALPRHRAEVIAARMRSMVTVSEVGLSFHTC</sequence>